<dbReference type="OrthoDB" id="1871252at2"/>
<evidence type="ECO:0000313" key="2">
    <source>
        <dbReference type="Proteomes" id="UP000490800"/>
    </source>
</evidence>
<sequence>MREKLVAFANEYAAATDSTGLIGDEQRSIHHPLVFLFLGDTSAEALHEMVEINRRRWDNSAGVVYLHIGSKPVEKDLGDNVYVWTLPEVPENARTVRPDTQRSFHNDQEKLLELNVLLRRMNSRISEYGRVYSNLQRLNVAVVTRLDDPGSVLVPELTALMETIFGEHFRSVIVDLYGLLEEKQVGEAFALRASLSFSFLRELDVLQSRDYHYSGPLQVTGEGITLPAEHGPAPLFDTVYLLSDKDERGIFTESGIRSSCETIASLNLLKYRNVRDEKDSLKQGAYNHQHFKQNVAPPGEEGGGYASAGYARVSRPNQAIALTVLYHLYRHVRGRMEEQCAGGARALPDLLRMEPQLWDRAIDAVLPEREKAADEMYGLMHEPVSYGQLKSMTLKEAESALYGSAAGLFFDMNVKDKAVQAFADQNFAKRLEKLLLERVVAEPTYGYCAVRTWLSDESSSGLLGELRQHLRDAAARADAVRGELESFYGERVDRQPFSKGSLFGFKSDKASVKNFIRYLLDEVYGMKRDLLFLELKQKLMSLYLDVLEDMRERAKLAVDKMDRLEKLLLDTSRSGISAARDYLGRNINEYYEHVVKQIAAEMEGRREARFYYDDRFLGNVSVQIDEDTGQWLEKLMAMARRDVLVHPLFHQSFEDELLQRANVAASYDNQDVLSKEDLFRDLYVTLENEAAIRTDVYHSTHRNRHEEKYFFGDAGSEFIQYAFAVDGGSRTYKLGCVHENKPGGIEKLRLMGGFRLDDLMVYRNGRRYYETYLENGYSFHGMSMPEET</sequence>
<reference evidence="1 2" key="1">
    <citation type="journal article" date="2019" name="Microorganisms">
        <title>Paenibacillus lutrae sp. nov., A Chitinolytic Species Isolated from A River Otter in Castril Natural Park, Granada, Spain.</title>
        <authorList>
            <person name="Rodriguez M."/>
            <person name="Reina J.C."/>
            <person name="Bejar V."/>
            <person name="Llamas I."/>
        </authorList>
    </citation>
    <scope>NUCLEOTIDE SEQUENCE [LARGE SCALE GENOMIC DNA]</scope>
    <source>
        <strain evidence="1 2">N10</strain>
    </source>
</reference>
<evidence type="ECO:0008006" key="3">
    <source>
        <dbReference type="Google" id="ProtNLM"/>
    </source>
</evidence>
<organism evidence="1 2">
    <name type="scientific">Paenibacillus lutrae</name>
    <dbReference type="NCBI Taxonomy" id="2078573"/>
    <lineage>
        <taxon>Bacteria</taxon>
        <taxon>Bacillati</taxon>
        <taxon>Bacillota</taxon>
        <taxon>Bacilli</taxon>
        <taxon>Bacillales</taxon>
        <taxon>Paenibacillaceae</taxon>
        <taxon>Paenibacillus</taxon>
    </lineage>
</organism>
<comment type="caution">
    <text evidence="1">The sequence shown here is derived from an EMBL/GenBank/DDBJ whole genome shotgun (WGS) entry which is preliminary data.</text>
</comment>
<protein>
    <recommendedName>
        <fullName evidence="3">Transcription initiation factor TFIID</fullName>
    </recommendedName>
</protein>
<name>A0A7X3FFM3_9BACL</name>
<dbReference type="Proteomes" id="UP000490800">
    <property type="component" value="Unassembled WGS sequence"/>
</dbReference>
<dbReference type="EMBL" id="RHLK01000002">
    <property type="protein sequence ID" value="MVO98819.1"/>
    <property type="molecule type" value="Genomic_DNA"/>
</dbReference>
<accession>A0A7X3FFM3</accession>
<dbReference type="RefSeq" id="WP_157333317.1">
    <property type="nucleotide sequence ID" value="NZ_RHLK01000002.1"/>
</dbReference>
<gene>
    <name evidence="1" type="ORF">EDM21_04675</name>
</gene>
<dbReference type="AlphaFoldDB" id="A0A7X3FFM3"/>
<proteinExistence type="predicted"/>
<keyword evidence="2" id="KW-1185">Reference proteome</keyword>
<evidence type="ECO:0000313" key="1">
    <source>
        <dbReference type="EMBL" id="MVO98819.1"/>
    </source>
</evidence>